<dbReference type="Pfam" id="PF00198">
    <property type="entry name" value="2-oxoacid_dh"/>
    <property type="match status" value="1"/>
</dbReference>
<dbReference type="GO" id="GO:0016746">
    <property type="term" value="F:acyltransferase activity"/>
    <property type="evidence" value="ECO:0007669"/>
    <property type="project" value="UniProtKB-KW"/>
</dbReference>
<dbReference type="EMBL" id="JBHSWU010000045">
    <property type="protein sequence ID" value="MFC6723765.1"/>
    <property type="molecule type" value="Genomic_DNA"/>
</dbReference>
<protein>
    <submittedName>
        <fullName evidence="5">2-oxo acid dehydrogenase subunit E2</fullName>
    </submittedName>
</protein>
<keyword evidence="6" id="KW-1185">Reference proteome</keyword>
<feature type="domain" description="2-oxoacid dehydrogenase acyltransferase catalytic" evidence="4">
    <location>
        <begin position="20"/>
        <end position="241"/>
    </location>
</feature>
<accession>A0ABD5RWC8</accession>
<dbReference type="PANTHER" id="PTHR43178">
    <property type="entry name" value="DIHYDROLIPOAMIDE ACETYLTRANSFERASE COMPONENT OF PYRUVATE DEHYDROGENASE COMPLEX"/>
    <property type="match status" value="1"/>
</dbReference>
<reference evidence="5 6" key="1">
    <citation type="journal article" date="2019" name="Int. J. Syst. Evol. Microbiol.">
        <title>The Global Catalogue of Microorganisms (GCM) 10K type strain sequencing project: providing services to taxonomists for standard genome sequencing and annotation.</title>
        <authorList>
            <consortium name="The Broad Institute Genomics Platform"/>
            <consortium name="The Broad Institute Genome Sequencing Center for Infectious Disease"/>
            <person name="Wu L."/>
            <person name="Ma J."/>
        </authorList>
    </citation>
    <scope>NUCLEOTIDE SEQUENCE [LARGE SCALE GENOMIC DNA]</scope>
    <source>
        <strain evidence="5 6">NBRC 111368</strain>
    </source>
</reference>
<dbReference type="Proteomes" id="UP001596328">
    <property type="component" value="Unassembled WGS sequence"/>
</dbReference>
<organism evidence="5 6">
    <name type="scientific">Halobium palmae</name>
    <dbReference type="NCBI Taxonomy" id="1776492"/>
    <lineage>
        <taxon>Archaea</taxon>
        <taxon>Methanobacteriati</taxon>
        <taxon>Methanobacteriota</taxon>
        <taxon>Stenosarchaea group</taxon>
        <taxon>Halobacteria</taxon>
        <taxon>Halobacteriales</taxon>
        <taxon>Haloferacaceae</taxon>
        <taxon>Halobium</taxon>
    </lineage>
</organism>
<gene>
    <name evidence="5" type="ORF">ACFQE1_05105</name>
</gene>
<proteinExistence type="predicted"/>
<keyword evidence="3" id="KW-0012">Acyltransferase</keyword>
<dbReference type="InterPro" id="IPR023213">
    <property type="entry name" value="CAT-like_dom_sf"/>
</dbReference>
<evidence type="ECO:0000256" key="2">
    <source>
        <dbReference type="ARBA" id="ARBA00022679"/>
    </source>
</evidence>
<evidence type="ECO:0000256" key="1">
    <source>
        <dbReference type="ARBA" id="ARBA00001938"/>
    </source>
</evidence>
<keyword evidence="2" id="KW-0808">Transferase</keyword>
<dbReference type="PANTHER" id="PTHR43178:SF5">
    <property type="entry name" value="LIPOAMIDE ACYLTRANSFERASE COMPONENT OF BRANCHED-CHAIN ALPHA-KETO ACID DEHYDROGENASE COMPLEX, MITOCHONDRIAL"/>
    <property type="match status" value="1"/>
</dbReference>
<name>A0ABD5RWC8_9EURY</name>
<evidence type="ECO:0000256" key="3">
    <source>
        <dbReference type="ARBA" id="ARBA00023315"/>
    </source>
</evidence>
<evidence type="ECO:0000259" key="4">
    <source>
        <dbReference type="Pfam" id="PF00198"/>
    </source>
</evidence>
<dbReference type="InterPro" id="IPR050743">
    <property type="entry name" value="2-oxoacid_DH_E2_comp"/>
</dbReference>
<evidence type="ECO:0000313" key="5">
    <source>
        <dbReference type="EMBL" id="MFC6723765.1"/>
    </source>
</evidence>
<dbReference type="Gene3D" id="3.30.559.10">
    <property type="entry name" value="Chloramphenicol acetyltransferase-like domain"/>
    <property type="match status" value="1"/>
</dbReference>
<evidence type="ECO:0000313" key="6">
    <source>
        <dbReference type="Proteomes" id="UP001596328"/>
    </source>
</evidence>
<feature type="non-terminal residue" evidence="5">
    <location>
        <position position="1"/>
    </location>
</feature>
<dbReference type="InterPro" id="IPR001078">
    <property type="entry name" value="2-oxoacid_DH_actylTfrase"/>
</dbReference>
<dbReference type="SUPFAM" id="SSF52777">
    <property type="entry name" value="CoA-dependent acyltransferases"/>
    <property type="match status" value="1"/>
</dbReference>
<dbReference type="AlphaFoldDB" id="A0ABD5RWC8"/>
<sequence>EAATEPAESATDAGGRTVAERVPIEGTRQVMFDRMQTVSSEYGSTTTIARVDVTELLDLYEQLSESWDHDLSITAFVLRAVAQNIGDYPELNAEVSDEALTTFEDVNLGIAVNTDNGLLVPTIYDADERTLRELGDAVTSLAKRAGDGELDYDEMQNGTFTVSNAGGLGAYINTPQINPPQTGVLGVCTVFDQPAVVDGDVVPRKMMHLSLTYDHRVVEGATAVTFLQSVKDALEAPTSLLS</sequence>
<comment type="caution">
    <text evidence="5">The sequence shown here is derived from an EMBL/GenBank/DDBJ whole genome shotgun (WGS) entry which is preliminary data.</text>
</comment>
<comment type="cofactor">
    <cofactor evidence="1">
        <name>(R)-lipoate</name>
        <dbReference type="ChEBI" id="CHEBI:83088"/>
    </cofactor>
</comment>